<keyword evidence="2" id="KW-0542">Nucleomorph</keyword>
<evidence type="ECO:0000313" key="2">
    <source>
        <dbReference type="EMBL" id="ABW98059.1"/>
    </source>
</evidence>
<reference evidence="2 3" key="1">
    <citation type="journal article" date="2007" name="Proc. Natl. Acad. Sci. U.S.A.">
        <title>Nucleomorph genome of Hemiselmis andersenii reveals complete intron loss and compaction as a driver of protein structure and function.</title>
        <authorList>
            <person name="Lane C.E."/>
            <person name="van den Heuvel K."/>
            <person name="Kozera C."/>
            <person name="Curtis B.A."/>
            <person name="Parsons B.J."/>
            <person name="Bowman S."/>
            <person name="Archibald J.M."/>
        </authorList>
    </citation>
    <scope>NUCLEOTIDE SEQUENCE [LARGE SCALE GENOMIC DNA]</scope>
    <source>
        <strain evidence="2 3">CCMP644</strain>
    </source>
</reference>
<keyword evidence="1" id="KW-0234">DNA repair</keyword>
<evidence type="ECO:0000313" key="3">
    <source>
        <dbReference type="Proteomes" id="UP000243127"/>
    </source>
</evidence>
<keyword evidence="1" id="KW-0805">Transcription regulation</keyword>
<accession>A9BKQ4</accession>
<name>A9BKQ4_HEMAN</name>
<comment type="function">
    <text evidence="1">In NER, TFIIH acts by opening DNA around the lesion to allow the excision of the damaged oligonucleotide and its replacement by a new DNA fragment. In transcription, TFIIH has an essential role in transcription initiation. When the pre-initiation complex (PIC) has been established, TFIIH is required for promoter opening and promoter escape.</text>
</comment>
<dbReference type="RefSeq" id="XP_001712384.1">
    <property type="nucleotide sequence ID" value="XM_001712332.1"/>
</dbReference>
<comment type="similarity">
    <text evidence="1">Belongs to the TFB5 family.</text>
</comment>
<keyword evidence="1" id="KW-0804">Transcription</keyword>
<dbReference type="Pfam" id="PF06331">
    <property type="entry name" value="Tfb5"/>
    <property type="match status" value="1"/>
</dbReference>
<dbReference type="InterPro" id="IPR009400">
    <property type="entry name" value="TFIIH_TTDA/Tfb5"/>
</dbReference>
<dbReference type="GO" id="GO:0006289">
    <property type="term" value="P:nucleotide-excision repair"/>
    <property type="evidence" value="ECO:0007669"/>
    <property type="project" value="InterPro"/>
</dbReference>
<comment type="subunit">
    <text evidence="1">Component of the 7-subunit TFIIH core complex.</text>
</comment>
<gene>
    <name evidence="2" type="ORF">HAN_2g233</name>
</gene>
<keyword evidence="1" id="KW-0539">Nucleus</keyword>
<dbReference type="AlphaFoldDB" id="A9BKQ4"/>
<sequence>MKKIIKGNLVKGDNLVIKFILRLNFQLENINFLIYILGSDQILIKDWAKKIVIYALNKLYRKNLF</sequence>
<evidence type="ECO:0000256" key="1">
    <source>
        <dbReference type="RuleBase" id="RU368032"/>
    </source>
</evidence>
<geneLocation type="nucleomorph" evidence="2"/>
<organism evidence="2 3">
    <name type="scientific">Hemiselmis andersenii</name>
    <name type="common">Cryptophyte alga</name>
    <dbReference type="NCBI Taxonomy" id="464988"/>
    <lineage>
        <taxon>Eukaryota</taxon>
        <taxon>Cryptophyceae</taxon>
        <taxon>Cryptomonadales</taxon>
        <taxon>Hemiselmidaceae</taxon>
        <taxon>Hemiselmis</taxon>
    </lineage>
</organism>
<proteinExistence type="inferred from homology"/>
<dbReference type="Proteomes" id="UP000243127">
    <property type="component" value="Nucleomorph 2"/>
</dbReference>
<keyword evidence="1" id="KW-0227">DNA damage</keyword>
<dbReference type="InterPro" id="IPR035935">
    <property type="entry name" value="TFB5-like_sf"/>
</dbReference>
<dbReference type="GO" id="GO:0006367">
    <property type="term" value="P:transcription initiation at RNA polymerase II promoter"/>
    <property type="evidence" value="ECO:0007669"/>
    <property type="project" value="UniProtKB-UniRule"/>
</dbReference>
<dbReference type="EMBL" id="CP000882">
    <property type="protein sequence ID" value="ABW98059.1"/>
    <property type="molecule type" value="Genomic_DNA"/>
</dbReference>
<dbReference type="Gene3D" id="3.30.70.1220">
    <property type="entry name" value="TFB5-like"/>
    <property type="match status" value="1"/>
</dbReference>
<protein>
    <recommendedName>
        <fullName evidence="1">General transcription and DNA repair factor IIH subunit TFB5</fullName>
    </recommendedName>
</protein>
<dbReference type="GO" id="GO:0000439">
    <property type="term" value="C:transcription factor TFIIH core complex"/>
    <property type="evidence" value="ECO:0007669"/>
    <property type="project" value="UniProtKB-UniRule"/>
</dbReference>
<dbReference type="GeneID" id="5739699"/>
<comment type="subcellular location">
    <subcellularLocation>
        <location evidence="1">Nucleus</location>
    </subcellularLocation>
</comment>